<reference evidence="3 4" key="1">
    <citation type="journal article" date="2017" name="Virus Genes">
        <title>Characterization of Eptesipoxvirus, a novel poxvirus from a microchiropteran bat.</title>
        <authorList>
            <person name="Tu S.L."/>
            <person name="Nakazawa Y."/>
            <person name="Gao J."/>
            <person name="Wilkins K."/>
            <person name="Gallardo-Romero N."/>
            <person name="Li Y."/>
            <person name="Emerson G.L."/>
            <person name="Carroll D.S."/>
            <person name="Upton C."/>
        </authorList>
    </citation>
    <scope>NUCLEOTIDE SEQUENCE [LARGE SCALE GENOMIC DNA]</scope>
    <source>
        <strain evidence="3 4">Washington</strain>
    </source>
</reference>
<evidence type="ECO:0000259" key="2">
    <source>
        <dbReference type="PROSITE" id="PS50835"/>
    </source>
</evidence>
<feature type="transmembrane region" description="Helical" evidence="1">
    <location>
        <begin position="225"/>
        <end position="251"/>
    </location>
</feature>
<dbReference type="InterPro" id="IPR013783">
    <property type="entry name" value="Ig-like_fold"/>
</dbReference>
<evidence type="ECO:0000256" key="1">
    <source>
        <dbReference type="SAM" id="Phobius"/>
    </source>
</evidence>
<keyword evidence="4" id="KW-1185">Reference proteome</keyword>
<accession>A0A220T6L8</accession>
<dbReference type="EMBL" id="KY747497">
    <property type="protein sequence ID" value="ASK51357.1"/>
    <property type="molecule type" value="Genomic_DNA"/>
</dbReference>
<keyword evidence="1" id="KW-0812">Transmembrane</keyword>
<dbReference type="Proteomes" id="UP000217428">
    <property type="component" value="Segment"/>
</dbReference>
<evidence type="ECO:0000313" key="3">
    <source>
        <dbReference type="EMBL" id="ASK51357.1"/>
    </source>
</evidence>
<protein>
    <submittedName>
        <fullName evidence="3">Hemagglutinin</fullName>
    </submittedName>
</protein>
<keyword evidence="1" id="KW-0472">Membrane</keyword>
<dbReference type="PROSITE" id="PS50835">
    <property type="entry name" value="IG_LIKE"/>
    <property type="match status" value="1"/>
</dbReference>
<feature type="domain" description="Ig-like" evidence="2">
    <location>
        <begin position="15"/>
        <end position="119"/>
    </location>
</feature>
<evidence type="ECO:0000313" key="4">
    <source>
        <dbReference type="Proteomes" id="UP000217428"/>
    </source>
</evidence>
<gene>
    <name evidence="3" type="ORF">EPTV-WA-156</name>
</gene>
<dbReference type="Gene3D" id="2.60.40.10">
    <property type="entry name" value="Immunoglobulins"/>
    <property type="match status" value="1"/>
</dbReference>
<sequence length="264" mass="30483">MGLKNIFILTTFIIPLMCKNLPNYLIIEKGKNVSLTCKENMSSVVKLSWYNNNNALFTWQMINNITINNETNNYIFILRDNFTTLTIKNVSTNFKYSCNFTSLNNINNNNAYDNNQSFIITVVNKMPIINMFNNNNNNNINITCKIISDPISIVTWNTSNSFNVVNNYTINNTVINTISIHNLNSSVTCIGTFLNNITIIKTYNKNDYNNNSNNITNNKLLNLDLHYAIMIFSIMLISIIIIFIYISIRLYNCSKNNYKKNDFL</sequence>
<dbReference type="SUPFAM" id="SSF48726">
    <property type="entry name" value="Immunoglobulin"/>
    <property type="match status" value="1"/>
</dbReference>
<name>A0A220T6L8_9POXV</name>
<keyword evidence="1" id="KW-1133">Transmembrane helix</keyword>
<proteinExistence type="predicted"/>
<dbReference type="InterPro" id="IPR036179">
    <property type="entry name" value="Ig-like_dom_sf"/>
</dbReference>
<organism evidence="3 4">
    <name type="scientific">Eptesipox virus</name>
    <dbReference type="NCBI Taxonomy" id="1329402"/>
    <lineage>
        <taxon>Viruses</taxon>
        <taxon>Varidnaviria</taxon>
        <taxon>Bamfordvirae</taxon>
        <taxon>Nucleocytoviricota</taxon>
        <taxon>Pokkesviricetes</taxon>
        <taxon>Chitovirales</taxon>
        <taxon>Poxviridae</taxon>
        <taxon>Chordopoxvirinae</taxon>
        <taxon>Vespertilionpoxvirus</taxon>
        <taxon>Vespertilionpoxvirus eptesipox</taxon>
    </lineage>
</organism>
<dbReference type="InterPro" id="IPR007110">
    <property type="entry name" value="Ig-like_dom"/>
</dbReference>